<sequence>MLLKMSTEDAAPDPVPVDEDAQLYPYCYLCHFPALQDGFYHLFAEPDASLSRAKILGDILDIELTPELCHSQIICVNCNMQCLEYHSLVQRMEAIRTKLTMTYNQTVMKLTGLTEKDLKEGLVAVEDGGNLENDLQTFNKDFLSMEDMFGDMEALNPDDIHLNSSSEQLDSELPKLGIEWETITESNEGSMPSISLIRPTAALGDETPHPVGHVKEELFTPPSEESEQLQPIDSALMEENAPEASLIGKLEQATSKLLPIDTDDTQTVGQELSEDETLHRFMLESNETIVEVAGEDGTSIYCVYNDVIETLSDTEEQSEPVTKTLESANAGSLLEYDDVIVDSASQISAHDAYEIGESTASPSLMLENANVARSRSPSPSQQEEPLQPFYVKVGTDYYCTVCSTNDPVKADCLKSMAHHLVEEHGQQTHLCELCDVIFFQKPSYVAHLAEHSASDDQQMERGVPLSCNVCSETFTSKRALELHRKMHPRMSHVTNKIWSCEVCNKKYTSKAFYEVHMNKHAGLRPYKCDLCAKDFSSKYALAVHQKTHNERPRTFVCNECGNSFYSRHNLVQHERTHRAVREYECAVCRKKFFTQHNLNVHMVIHSADKAFACRECGKKFARKAELLDHERIHTGEKPFACDMCDASFAQRSNLHSHRRMTHLNDKRFKCDRCDAAFKRRRLLTYHIRAMHTGERPYKCDLCHATFVYPEHFQKHKRIHTGIKPYACEVCHRTFTSQDNRNAHRYVHSDKKPFECVTCGAGFMRKSHLYTHMQEVGHLSDTIVVNQPRISANRTLEFETDTYVTDGTGEGEQGQEMEGSDEENVQLTYICDDDNVDGELEAE</sequence>
<dbReference type="GO" id="GO:0032502">
    <property type="term" value="P:developmental process"/>
    <property type="evidence" value="ECO:0007669"/>
    <property type="project" value="UniProtKB-ARBA"/>
</dbReference>
<evidence type="ECO:0000256" key="7">
    <source>
        <dbReference type="ARBA" id="ARBA00023163"/>
    </source>
</evidence>
<dbReference type="VEuPathDB" id="VectorBase:AMEM21_000289"/>
<evidence type="ECO:0000256" key="8">
    <source>
        <dbReference type="ARBA" id="ARBA00023242"/>
    </source>
</evidence>
<reference evidence="12" key="1">
    <citation type="submission" date="2020-05" db="UniProtKB">
        <authorList>
            <consortium name="EnsemblMetazoa"/>
        </authorList>
    </citation>
    <scope>IDENTIFICATION</scope>
    <source>
        <strain evidence="12">MAF</strain>
    </source>
</reference>
<dbReference type="InterPro" id="IPR036236">
    <property type="entry name" value="Znf_C2H2_sf"/>
</dbReference>
<dbReference type="Pfam" id="PF12874">
    <property type="entry name" value="zf-met"/>
    <property type="match status" value="1"/>
</dbReference>
<evidence type="ECO:0000256" key="5">
    <source>
        <dbReference type="ARBA" id="ARBA00022833"/>
    </source>
</evidence>
<dbReference type="GO" id="GO:0008270">
    <property type="term" value="F:zinc ion binding"/>
    <property type="evidence" value="ECO:0007669"/>
    <property type="project" value="UniProtKB-KW"/>
</dbReference>
<dbReference type="PROSITE" id="PS00028">
    <property type="entry name" value="ZINC_FINGER_C2H2_1"/>
    <property type="match status" value="12"/>
</dbReference>
<keyword evidence="2" id="KW-0479">Metal-binding</keyword>
<protein>
    <recommendedName>
        <fullName evidence="11">C2H2-type domain-containing protein</fullName>
    </recommendedName>
</protein>
<keyword evidence="6" id="KW-0805">Transcription regulation</keyword>
<dbReference type="STRING" id="30066.A0A182UWJ1"/>
<organism evidence="12 13">
    <name type="scientific">Anopheles merus</name>
    <name type="common">Mosquito</name>
    <dbReference type="NCBI Taxonomy" id="30066"/>
    <lineage>
        <taxon>Eukaryota</taxon>
        <taxon>Metazoa</taxon>
        <taxon>Ecdysozoa</taxon>
        <taxon>Arthropoda</taxon>
        <taxon>Hexapoda</taxon>
        <taxon>Insecta</taxon>
        <taxon>Pterygota</taxon>
        <taxon>Neoptera</taxon>
        <taxon>Endopterygota</taxon>
        <taxon>Diptera</taxon>
        <taxon>Nematocera</taxon>
        <taxon>Culicoidea</taxon>
        <taxon>Culicidae</taxon>
        <taxon>Anophelinae</taxon>
        <taxon>Anopheles</taxon>
    </lineage>
</organism>
<comment type="subcellular location">
    <subcellularLocation>
        <location evidence="1">Nucleus</location>
    </subcellularLocation>
</comment>
<dbReference type="GO" id="GO:0003677">
    <property type="term" value="F:DNA binding"/>
    <property type="evidence" value="ECO:0007669"/>
    <property type="project" value="UniProtKB-KW"/>
</dbReference>
<keyword evidence="5" id="KW-0862">Zinc</keyword>
<dbReference type="VEuPathDB" id="VectorBase:AMEM004869"/>
<feature type="domain" description="C2H2-type" evidence="11">
    <location>
        <begin position="697"/>
        <end position="724"/>
    </location>
</feature>
<dbReference type="EnsemblMetazoa" id="AMEM004869-RA">
    <property type="protein sequence ID" value="AMEM004869-PA"/>
    <property type="gene ID" value="AMEM004869"/>
</dbReference>
<evidence type="ECO:0000256" key="10">
    <source>
        <dbReference type="SAM" id="MobiDB-lite"/>
    </source>
</evidence>
<feature type="domain" description="C2H2-type" evidence="11">
    <location>
        <begin position="526"/>
        <end position="553"/>
    </location>
</feature>
<dbReference type="PROSITE" id="PS50157">
    <property type="entry name" value="ZINC_FINGER_C2H2_2"/>
    <property type="match status" value="11"/>
</dbReference>
<keyword evidence="13" id="KW-1185">Reference proteome</keyword>
<feature type="compositionally biased region" description="Acidic residues" evidence="10">
    <location>
        <begin position="812"/>
        <end position="823"/>
    </location>
</feature>
<dbReference type="SMART" id="SM00355">
    <property type="entry name" value="ZnF_C2H2"/>
    <property type="match status" value="13"/>
</dbReference>
<dbReference type="InterPro" id="IPR050636">
    <property type="entry name" value="C2H2-ZF_domain-containing"/>
</dbReference>
<dbReference type="GO" id="GO:0042802">
    <property type="term" value="F:identical protein binding"/>
    <property type="evidence" value="ECO:0007669"/>
    <property type="project" value="UniProtKB-ARBA"/>
</dbReference>
<feature type="domain" description="C2H2-type" evidence="11">
    <location>
        <begin position="668"/>
        <end position="696"/>
    </location>
</feature>
<dbReference type="InterPro" id="IPR013087">
    <property type="entry name" value="Znf_C2H2_type"/>
</dbReference>
<dbReference type="SUPFAM" id="SSF57667">
    <property type="entry name" value="beta-beta-alpha zinc fingers"/>
    <property type="match status" value="6"/>
</dbReference>
<feature type="domain" description="C2H2-type" evidence="11">
    <location>
        <begin position="555"/>
        <end position="582"/>
    </location>
</feature>
<feature type="region of interest" description="Disordered" evidence="10">
    <location>
        <begin position="803"/>
        <end position="825"/>
    </location>
</feature>
<keyword evidence="3" id="KW-0677">Repeat</keyword>
<dbReference type="Pfam" id="PF00096">
    <property type="entry name" value="zf-C2H2"/>
    <property type="match status" value="10"/>
</dbReference>
<proteinExistence type="predicted"/>
<feature type="domain" description="C2H2-type" evidence="11">
    <location>
        <begin position="465"/>
        <end position="487"/>
    </location>
</feature>
<dbReference type="PANTHER" id="PTHR47772:SF13">
    <property type="entry name" value="GASTRULA ZINC FINGER PROTEIN XLCGF49.1-LIKE-RELATED"/>
    <property type="match status" value="1"/>
</dbReference>
<feature type="domain" description="C2H2-type" evidence="11">
    <location>
        <begin position="725"/>
        <end position="752"/>
    </location>
</feature>
<name>A0A182UWJ1_ANOME</name>
<keyword evidence="4 9" id="KW-0863">Zinc-finger</keyword>
<accession>A0A182UWJ1</accession>
<evidence type="ECO:0000256" key="6">
    <source>
        <dbReference type="ARBA" id="ARBA00023015"/>
    </source>
</evidence>
<evidence type="ECO:0000313" key="12">
    <source>
        <dbReference type="EnsemblMetazoa" id="AMEM004869-PA"/>
    </source>
</evidence>
<feature type="domain" description="C2H2-type" evidence="11">
    <location>
        <begin position="498"/>
        <end position="525"/>
    </location>
</feature>
<evidence type="ECO:0000256" key="1">
    <source>
        <dbReference type="ARBA" id="ARBA00004123"/>
    </source>
</evidence>
<dbReference type="AlphaFoldDB" id="A0A182UWJ1"/>
<evidence type="ECO:0000259" key="11">
    <source>
        <dbReference type="PROSITE" id="PS50157"/>
    </source>
</evidence>
<feature type="domain" description="C2H2-type" evidence="11">
    <location>
        <begin position="583"/>
        <end position="610"/>
    </location>
</feature>
<evidence type="ECO:0000256" key="3">
    <source>
        <dbReference type="ARBA" id="ARBA00022737"/>
    </source>
</evidence>
<dbReference type="GO" id="GO:0006355">
    <property type="term" value="P:regulation of DNA-templated transcription"/>
    <property type="evidence" value="ECO:0007669"/>
    <property type="project" value="UniProtKB-ARBA"/>
</dbReference>
<evidence type="ECO:0000256" key="4">
    <source>
        <dbReference type="ARBA" id="ARBA00022771"/>
    </source>
</evidence>
<keyword evidence="7" id="KW-0804">Transcription</keyword>
<dbReference type="Proteomes" id="UP000075903">
    <property type="component" value="Unassembled WGS sequence"/>
</dbReference>
<evidence type="ECO:0000313" key="13">
    <source>
        <dbReference type="Proteomes" id="UP000075903"/>
    </source>
</evidence>
<feature type="domain" description="C2H2-type" evidence="11">
    <location>
        <begin position="639"/>
        <end position="667"/>
    </location>
</feature>
<dbReference type="Gene3D" id="3.30.160.60">
    <property type="entry name" value="Classic Zinc Finger"/>
    <property type="match status" value="10"/>
</dbReference>
<feature type="domain" description="C2H2-type" evidence="11">
    <location>
        <begin position="611"/>
        <end position="638"/>
    </location>
</feature>
<dbReference type="GO" id="GO:0005634">
    <property type="term" value="C:nucleus"/>
    <property type="evidence" value="ECO:0007669"/>
    <property type="project" value="UniProtKB-SubCell"/>
</dbReference>
<feature type="domain" description="C2H2-type" evidence="11">
    <location>
        <begin position="753"/>
        <end position="782"/>
    </location>
</feature>
<keyword evidence="8" id="KW-0539">Nucleus</keyword>
<evidence type="ECO:0000256" key="2">
    <source>
        <dbReference type="ARBA" id="ARBA00022723"/>
    </source>
</evidence>
<dbReference type="PANTHER" id="PTHR47772">
    <property type="entry name" value="ZINC FINGER PROTEIN 200"/>
    <property type="match status" value="1"/>
</dbReference>
<evidence type="ECO:0000256" key="9">
    <source>
        <dbReference type="PROSITE-ProRule" id="PRU00042"/>
    </source>
</evidence>